<organism evidence="2 3">
    <name type="scientific">Pseudomonas fluorescens</name>
    <dbReference type="NCBI Taxonomy" id="294"/>
    <lineage>
        <taxon>Bacteria</taxon>
        <taxon>Pseudomonadati</taxon>
        <taxon>Pseudomonadota</taxon>
        <taxon>Gammaproteobacteria</taxon>
        <taxon>Pseudomonadales</taxon>
        <taxon>Pseudomonadaceae</taxon>
        <taxon>Pseudomonas</taxon>
    </lineage>
</organism>
<reference evidence="2 3" key="1">
    <citation type="submission" date="2016-12" db="EMBL/GenBank/DDBJ databases">
        <title>Draft genome sequences of seven strains of Pseudomonas fluorescens that produce 4-formylaminooxyvinylglycine.</title>
        <authorList>
            <person name="Okrent R.A."/>
            <person name="Manning V.A."/>
            <person name="Trippe K.M."/>
        </authorList>
    </citation>
    <scope>NUCLEOTIDE SEQUENCE [LARGE SCALE GENOMIC DNA]</scope>
    <source>
        <strain evidence="2 3">P5A</strain>
    </source>
</reference>
<sequence length="209" mass="21702">MKKSLHPLIAGLLLAGTGHAFAASSVDLSVKGTITPSACTPSIPNGGVIDYGKLSAKALNVDRVTRLDTEYLELRVTCDAATLFALQGSDNRAGSVPTGHEGNFGLGIINGDEKLGSFYAGFDTAVADDVPARFINSYDGGVTWNPWPGGGLWDGGTVAVTNNTGIAPIPVKVMTTEMAVFTLIAPTRTLTLTEEVSIDGSVTVTVLYL</sequence>
<protein>
    <recommendedName>
        <fullName evidence="4">DUF1120 domain-containing protein</fullName>
    </recommendedName>
</protein>
<keyword evidence="1" id="KW-0732">Signal</keyword>
<dbReference type="Pfam" id="PF06551">
    <property type="entry name" value="DUF1120"/>
    <property type="match status" value="1"/>
</dbReference>
<feature type="signal peptide" evidence="1">
    <location>
        <begin position="1"/>
        <end position="22"/>
    </location>
</feature>
<proteinExistence type="predicted"/>
<dbReference type="InterPro" id="IPR010546">
    <property type="entry name" value="DUF1120"/>
</dbReference>
<evidence type="ECO:0008006" key="4">
    <source>
        <dbReference type="Google" id="ProtNLM"/>
    </source>
</evidence>
<name>A0A1T2YKJ0_PSEFL</name>
<evidence type="ECO:0000256" key="1">
    <source>
        <dbReference type="SAM" id="SignalP"/>
    </source>
</evidence>
<gene>
    <name evidence="2" type="ORF">BFW87_16690</name>
</gene>
<dbReference type="EMBL" id="MSDF01000020">
    <property type="protein sequence ID" value="OPA92764.1"/>
    <property type="molecule type" value="Genomic_DNA"/>
</dbReference>
<evidence type="ECO:0000313" key="3">
    <source>
        <dbReference type="Proteomes" id="UP000190965"/>
    </source>
</evidence>
<dbReference type="AlphaFoldDB" id="A0A1T2YKJ0"/>
<accession>A0A1T2YKJ0</accession>
<feature type="chain" id="PRO_5012933455" description="DUF1120 domain-containing protein" evidence="1">
    <location>
        <begin position="23"/>
        <end position="209"/>
    </location>
</feature>
<evidence type="ECO:0000313" key="2">
    <source>
        <dbReference type="EMBL" id="OPA92764.1"/>
    </source>
</evidence>
<dbReference type="OrthoDB" id="6602106at2"/>
<dbReference type="RefSeq" id="WP_078740859.1">
    <property type="nucleotide sequence ID" value="NZ_MSDF01000020.1"/>
</dbReference>
<comment type="caution">
    <text evidence="2">The sequence shown here is derived from an EMBL/GenBank/DDBJ whole genome shotgun (WGS) entry which is preliminary data.</text>
</comment>
<dbReference type="Proteomes" id="UP000190965">
    <property type="component" value="Unassembled WGS sequence"/>
</dbReference>